<keyword evidence="1" id="KW-0442">Lipid degradation</keyword>
<dbReference type="STRING" id="857265.WG78_10390"/>
<dbReference type="CDD" id="cd06971">
    <property type="entry name" value="PgpA"/>
    <property type="match status" value="1"/>
</dbReference>
<keyword evidence="1" id="KW-0595">Phospholipid degradation</keyword>
<keyword evidence="1" id="KW-0460">Magnesium</keyword>
<feature type="transmembrane region" description="Helical" evidence="2">
    <location>
        <begin position="120"/>
        <end position="140"/>
    </location>
</feature>
<dbReference type="InterPro" id="IPR036681">
    <property type="entry name" value="PgpA-like_sf"/>
</dbReference>
<keyword evidence="1" id="KW-0443">Lipid metabolism</keyword>
<protein>
    <recommendedName>
        <fullName evidence="1">Phosphatidylglycerophosphatase A</fullName>
        <ecNumber evidence="1">3.1.3.27</ecNumber>
    </recommendedName>
    <alternativeName>
        <fullName evidence="1">Phosphatidylglycerolphosphate phosphatase A</fullName>
    </alternativeName>
</protein>
<keyword evidence="1 2" id="KW-0812">Transmembrane</keyword>
<dbReference type="Pfam" id="PF04608">
    <property type="entry name" value="PgpA"/>
    <property type="match status" value="1"/>
</dbReference>
<dbReference type="InterPro" id="IPR026037">
    <property type="entry name" value="PgpA"/>
</dbReference>
<dbReference type="UniPathway" id="UPA00084">
    <property type="reaction ID" value="UER00504"/>
</dbReference>
<evidence type="ECO:0000313" key="4">
    <source>
        <dbReference type="EMBL" id="KPC52891.1"/>
    </source>
</evidence>
<accession>A0A0N0XIN0</accession>
<dbReference type="PATRIC" id="fig|857265.3.peg.2133"/>
<name>A0A0N0XIN0_9NEIS</name>
<keyword evidence="5" id="KW-1185">Reference proteome</keyword>
<organism evidence="4 5">
    <name type="scientific">Amantichitinum ursilacus</name>
    <dbReference type="NCBI Taxonomy" id="857265"/>
    <lineage>
        <taxon>Bacteria</taxon>
        <taxon>Pseudomonadati</taxon>
        <taxon>Pseudomonadota</taxon>
        <taxon>Betaproteobacteria</taxon>
        <taxon>Neisseriales</taxon>
        <taxon>Chitinibacteraceae</taxon>
        <taxon>Amantichitinum</taxon>
    </lineage>
</organism>
<dbReference type="Proteomes" id="UP000037939">
    <property type="component" value="Unassembled WGS sequence"/>
</dbReference>
<keyword evidence="1" id="KW-0997">Cell inner membrane</keyword>
<evidence type="ECO:0000256" key="1">
    <source>
        <dbReference type="PIRNR" id="PIRNR006162"/>
    </source>
</evidence>
<keyword evidence="1" id="KW-1208">Phospholipid metabolism</keyword>
<dbReference type="SUPFAM" id="SSF101307">
    <property type="entry name" value="YutG-like"/>
    <property type="match status" value="1"/>
</dbReference>
<dbReference type="GO" id="GO:0046872">
    <property type="term" value="F:metal ion binding"/>
    <property type="evidence" value="ECO:0007669"/>
    <property type="project" value="UniProtKB-KW"/>
</dbReference>
<dbReference type="PANTHER" id="PTHR36305:SF1">
    <property type="entry name" value="PHOSPHATIDYLGLYCEROPHOSPHATASE A"/>
    <property type="match status" value="1"/>
</dbReference>
<dbReference type="GO" id="GO:0008962">
    <property type="term" value="F:phosphatidylglycerophosphatase activity"/>
    <property type="evidence" value="ECO:0007669"/>
    <property type="project" value="UniProtKB-EC"/>
</dbReference>
<keyword evidence="1 4" id="KW-0378">Hydrolase</keyword>
<comment type="caution">
    <text evidence="4">The sequence shown here is derived from an EMBL/GenBank/DDBJ whole genome shotgun (WGS) entry which is preliminary data.</text>
</comment>
<dbReference type="InterPro" id="IPR007686">
    <property type="entry name" value="YutG/PgpA"/>
</dbReference>
<dbReference type="GO" id="GO:0006655">
    <property type="term" value="P:phosphatidylglycerol biosynthetic process"/>
    <property type="evidence" value="ECO:0007669"/>
    <property type="project" value="UniProtKB-UniPathway"/>
</dbReference>
<sequence length="180" mass="19353">MSASKRGLIQPDLRFLFSKPAHFIALGFGSGLPRKAPGTFGTLAALPLYALMLWLGLGVNAILAVCAVTFLIGWWAAHVTGHDLGVHDHGGIVIDEIVAMWLVLLLVPTPGAGSMPLAEIALWWGIAFAAFRLFDIWKPWPIRFFDARVPGGFGVMLDDILAAVYAGLLVWLLQAAAPLV</sequence>
<dbReference type="OrthoDB" id="9804091at2"/>
<feature type="transmembrane region" description="Helical" evidence="2">
    <location>
        <begin position="160"/>
        <end position="179"/>
    </location>
</feature>
<proteinExistence type="predicted"/>
<feature type="domain" description="YutG/PgpA" evidence="3">
    <location>
        <begin position="24"/>
        <end position="173"/>
    </location>
</feature>
<keyword evidence="1 2" id="KW-0472">Membrane</keyword>
<comment type="cofactor">
    <cofactor evidence="1">
        <name>Mg(2+)</name>
        <dbReference type="ChEBI" id="CHEBI:18420"/>
    </cofactor>
</comment>
<comment type="catalytic activity">
    <reaction evidence="1">
        <text>a 1,2-diacyl-sn-glycero-3-phospho-(1'-sn-glycero-3'-phosphate) + H2O = a 1,2-diacyl-sn-glycero-3-phospho-(1'-sn-glycerol) + phosphate</text>
        <dbReference type="Rhea" id="RHEA:33751"/>
        <dbReference type="ChEBI" id="CHEBI:15377"/>
        <dbReference type="ChEBI" id="CHEBI:43474"/>
        <dbReference type="ChEBI" id="CHEBI:60110"/>
        <dbReference type="ChEBI" id="CHEBI:64716"/>
        <dbReference type="EC" id="3.1.3.27"/>
    </reaction>
</comment>
<dbReference type="PANTHER" id="PTHR36305">
    <property type="entry name" value="PHOSPHATIDYLGLYCEROPHOSPHATASE A"/>
    <property type="match status" value="1"/>
</dbReference>
<evidence type="ECO:0000259" key="3">
    <source>
        <dbReference type="Pfam" id="PF04608"/>
    </source>
</evidence>
<dbReference type="RefSeq" id="WP_053937733.1">
    <property type="nucleotide sequence ID" value="NZ_LAQT01000008.1"/>
</dbReference>
<comment type="pathway">
    <text evidence="1">Phospholipid metabolism; phosphatidylglycerol biosynthesis; phosphatidylglycerol from CDP-diacylglycerol: step 2/2.</text>
</comment>
<dbReference type="PIRSF" id="PIRSF006162">
    <property type="entry name" value="PgpA"/>
    <property type="match status" value="1"/>
</dbReference>
<gene>
    <name evidence="4" type="primary">pgpA</name>
    <name evidence="4" type="ORF">WG78_10390</name>
</gene>
<dbReference type="AlphaFoldDB" id="A0A0N0XIN0"/>
<feature type="transmembrane region" description="Helical" evidence="2">
    <location>
        <begin position="51"/>
        <end position="77"/>
    </location>
</feature>
<evidence type="ECO:0000313" key="5">
    <source>
        <dbReference type="Proteomes" id="UP000037939"/>
    </source>
</evidence>
<dbReference type="EC" id="3.1.3.27" evidence="1"/>
<keyword evidence="2" id="KW-1133">Transmembrane helix</keyword>
<dbReference type="GO" id="GO:0009395">
    <property type="term" value="P:phospholipid catabolic process"/>
    <property type="evidence" value="ECO:0007669"/>
    <property type="project" value="UniProtKB-KW"/>
</dbReference>
<keyword evidence="1" id="KW-1003">Cell membrane</keyword>
<dbReference type="EMBL" id="LAQT01000008">
    <property type="protein sequence ID" value="KPC52891.1"/>
    <property type="molecule type" value="Genomic_DNA"/>
</dbReference>
<keyword evidence="1" id="KW-0479">Metal-binding</keyword>
<evidence type="ECO:0000256" key="2">
    <source>
        <dbReference type="SAM" id="Phobius"/>
    </source>
</evidence>
<dbReference type="GO" id="GO:0005886">
    <property type="term" value="C:plasma membrane"/>
    <property type="evidence" value="ECO:0007669"/>
    <property type="project" value="UniProtKB-SubCell"/>
</dbReference>
<feature type="transmembrane region" description="Helical" evidence="2">
    <location>
        <begin position="89"/>
        <end position="108"/>
    </location>
</feature>
<reference evidence="4 5" key="1">
    <citation type="submission" date="2015-07" db="EMBL/GenBank/DDBJ databases">
        <title>Draft genome sequence of the Amantichitinum ursilacus IGB-41, a new chitin-degrading bacterium.</title>
        <authorList>
            <person name="Kirstahler P."/>
            <person name="Guenther M."/>
            <person name="Grumaz C."/>
            <person name="Rupp S."/>
            <person name="Zibek S."/>
            <person name="Sohn K."/>
        </authorList>
    </citation>
    <scope>NUCLEOTIDE SEQUENCE [LARGE SCALE GENOMIC DNA]</scope>
    <source>
        <strain evidence="4 5">IGB-41</strain>
    </source>
</reference>
<comment type="function">
    <text evidence="1">Lipid phosphatase which dephosphorylates phosphatidylglycerophosphate (PGP) to phosphatidylglycerol (PG).</text>
</comment>
<comment type="subcellular location">
    <subcellularLocation>
        <location evidence="1">Cell inner membrane</location>
        <topology evidence="1">Multi-pass membrane protein</topology>
    </subcellularLocation>
</comment>